<comment type="caution">
    <text evidence="2">The sequence shown here is derived from an EMBL/GenBank/DDBJ whole genome shotgun (WGS) entry which is preliminary data.</text>
</comment>
<feature type="signal peptide" evidence="1">
    <location>
        <begin position="1"/>
        <end position="19"/>
    </location>
</feature>
<gene>
    <name evidence="2" type="ORF">SCD90_13855</name>
</gene>
<reference evidence="2 3" key="1">
    <citation type="submission" date="2023-11" db="EMBL/GenBank/DDBJ databases">
        <authorList>
            <person name="Bao R."/>
        </authorList>
    </citation>
    <scope>NUCLEOTIDE SEQUENCE [LARGE SCALE GENOMIC DNA]</scope>
    <source>
        <strain evidence="2 3">PJ23</strain>
    </source>
</reference>
<protein>
    <submittedName>
        <fullName evidence="2">Uncharacterized protein</fullName>
    </submittedName>
</protein>
<evidence type="ECO:0000256" key="1">
    <source>
        <dbReference type="SAM" id="SignalP"/>
    </source>
</evidence>
<dbReference type="Proteomes" id="UP001274321">
    <property type="component" value="Unassembled WGS sequence"/>
</dbReference>
<dbReference type="RefSeq" id="WP_319845273.1">
    <property type="nucleotide sequence ID" value="NZ_JAXAFJ010000009.1"/>
</dbReference>
<evidence type="ECO:0000313" key="3">
    <source>
        <dbReference type="Proteomes" id="UP001274321"/>
    </source>
</evidence>
<name>A0ABU4RW90_9HYPH</name>
<dbReference type="EMBL" id="JAXAFJ010000009">
    <property type="protein sequence ID" value="MDX6807151.1"/>
    <property type="molecule type" value="Genomic_DNA"/>
</dbReference>
<evidence type="ECO:0000313" key="2">
    <source>
        <dbReference type="EMBL" id="MDX6807151.1"/>
    </source>
</evidence>
<sequence>MQLGCGFICLALLSGTALAQTTADSQAALNNWGHEHLICAAYNAAVSECMLTNPSGKAGSDAYSEVSDVMFQRGYQASKAAGLSDKAIMAKAEIAMKEMMSTIEQSCANISVLFVQHAVSCKSLGENPGERFEQLKGGHSR</sequence>
<accession>A0ABU4RW90</accession>
<keyword evidence="1" id="KW-0732">Signal</keyword>
<proteinExistence type="predicted"/>
<organism evidence="2 3">
    <name type="scientific">Terrihabitans rhizophilus</name>
    <dbReference type="NCBI Taxonomy" id="3092662"/>
    <lineage>
        <taxon>Bacteria</taxon>
        <taxon>Pseudomonadati</taxon>
        <taxon>Pseudomonadota</taxon>
        <taxon>Alphaproteobacteria</taxon>
        <taxon>Hyphomicrobiales</taxon>
        <taxon>Terrihabitans</taxon>
    </lineage>
</organism>
<feature type="chain" id="PRO_5045568175" evidence="1">
    <location>
        <begin position="20"/>
        <end position="141"/>
    </location>
</feature>
<keyword evidence="3" id="KW-1185">Reference proteome</keyword>